<dbReference type="PROSITE" id="PS51532">
    <property type="entry name" value="PITH"/>
    <property type="match status" value="1"/>
</dbReference>
<dbReference type="PANTHER" id="PTHR12175:SF1">
    <property type="entry name" value="PITH DOMAIN-CONTAINING PROTEIN 1"/>
    <property type="match status" value="1"/>
</dbReference>
<dbReference type="OrthoDB" id="2635at2759"/>
<dbReference type="Pfam" id="PF06201">
    <property type="entry name" value="PITH"/>
    <property type="match status" value="1"/>
</dbReference>
<comment type="similarity">
    <text evidence="1">Belongs to the PITHD1 family.</text>
</comment>
<dbReference type="PANTHER" id="PTHR12175">
    <property type="entry name" value="AD039 HT014 THIOREDOXIN FAMILY TRP26"/>
    <property type="match status" value="1"/>
</dbReference>
<dbReference type="Gene3D" id="2.60.120.470">
    <property type="entry name" value="PITH domain"/>
    <property type="match status" value="1"/>
</dbReference>
<sequence>MYLIFHPRLLTTTGARLRFDMSGHGHGHGGGCSHEHHDHDHGEDSGGEAWSLYEQIDTNALKCLNEAQPNSLKHVLRPWHQRCDASLPMLVSDADEQLLMCIPFTSPIKLKSICIIGGGDVENPAKMSAFINNETMDFGNAEQTTPVQTWELVERNVEGAVEYPTKYTKFQNVSKLWLFVSENFGAEVTRIMYIGLRGEFTKYKREAVHTVYESRPLKAAKDVMANHMQGMGM</sequence>
<dbReference type="InterPro" id="IPR045099">
    <property type="entry name" value="PITH1-like"/>
</dbReference>
<dbReference type="OMA" id="RLVFKPW"/>
<accession>R7QDS8</accession>
<dbReference type="InterPro" id="IPR008979">
    <property type="entry name" value="Galactose-bd-like_sf"/>
</dbReference>
<dbReference type="InterPro" id="IPR037047">
    <property type="entry name" value="PITH_dom_sf"/>
</dbReference>
<dbReference type="STRING" id="2769.R7QDS8"/>
<dbReference type="GO" id="GO:0005737">
    <property type="term" value="C:cytoplasm"/>
    <property type="evidence" value="ECO:0007669"/>
    <property type="project" value="UniProtKB-ARBA"/>
</dbReference>
<name>R7QDS8_CHOCR</name>
<dbReference type="PhylomeDB" id="R7QDS8"/>
<organism evidence="4 5">
    <name type="scientific">Chondrus crispus</name>
    <name type="common">Carrageen Irish moss</name>
    <name type="synonym">Polymorpha crispa</name>
    <dbReference type="NCBI Taxonomy" id="2769"/>
    <lineage>
        <taxon>Eukaryota</taxon>
        <taxon>Rhodophyta</taxon>
        <taxon>Florideophyceae</taxon>
        <taxon>Rhodymeniophycidae</taxon>
        <taxon>Gigartinales</taxon>
        <taxon>Gigartinaceae</taxon>
        <taxon>Chondrus</taxon>
    </lineage>
</organism>
<feature type="compositionally biased region" description="Basic and acidic residues" evidence="2">
    <location>
        <begin position="33"/>
        <end position="44"/>
    </location>
</feature>
<dbReference type="Proteomes" id="UP000012073">
    <property type="component" value="Unassembled WGS sequence"/>
</dbReference>
<dbReference type="SUPFAM" id="SSF49785">
    <property type="entry name" value="Galactose-binding domain-like"/>
    <property type="match status" value="1"/>
</dbReference>
<proteinExistence type="inferred from homology"/>
<dbReference type="RefSeq" id="XP_005715737.1">
    <property type="nucleotide sequence ID" value="XM_005715680.1"/>
</dbReference>
<dbReference type="Gramene" id="CDF35918">
    <property type="protein sequence ID" value="CDF35918"/>
    <property type="gene ID" value="CHC_T00004044001"/>
</dbReference>
<evidence type="ECO:0000313" key="5">
    <source>
        <dbReference type="Proteomes" id="UP000012073"/>
    </source>
</evidence>
<dbReference type="InterPro" id="IPR010400">
    <property type="entry name" value="PITH_dom"/>
</dbReference>
<keyword evidence="5" id="KW-1185">Reference proteome</keyword>
<evidence type="ECO:0000259" key="3">
    <source>
        <dbReference type="PROSITE" id="PS51532"/>
    </source>
</evidence>
<dbReference type="EMBL" id="HG001750">
    <property type="protein sequence ID" value="CDF35918.1"/>
    <property type="molecule type" value="Genomic_DNA"/>
</dbReference>
<dbReference type="KEGG" id="ccp:CHC_T00004044001"/>
<evidence type="ECO:0000313" key="4">
    <source>
        <dbReference type="EMBL" id="CDF35918.1"/>
    </source>
</evidence>
<evidence type="ECO:0000256" key="1">
    <source>
        <dbReference type="ARBA" id="ARBA00025788"/>
    </source>
</evidence>
<dbReference type="AlphaFoldDB" id="R7QDS8"/>
<feature type="region of interest" description="Disordered" evidence="2">
    <location>
        <begin position="28"/>
        <end position="47"/>
    </location>
</feature>
<gene>
    <name evidence="4" type="ORF">CHC_T00004044001</name>
</gene>
<feature type="domain" description="PITH" evidence="3">
    <location>
        <begin position="41"/>
        <end position="216"/>
    </location>
</feature>
<reference evidence="5" key="1">
    <citation type="journal article" date="2013" name="Proc. Natl. Acad. Sci. U.S.A.">
        <title>Genome structure and metabolic features in the red seaweed Chondrus crispus shed light on evolution of the Archaeplastida.</title>
        <authorList>
            <person name="Collen J."/>
            <person name="Porcel B."/>
            <person name="Carre W."/>
            <person name="Ball S.G."/>
            <person name="Chaparro C."/>
            <person name="Tonon T."/>
            <person name="Barbeyron T."/>
            <person name="Michel G."/>
            <person name="Noel B."/>
            <person name="Valentin K."/>
            <person name="Elias M."/>
            <person name="Artiguenave F."/>
            <person name="Arun A."/>
            <person name="Aury J.M."/>
            <person name="Barbosa-Neto J.F."/>
            <person name="Bothwell J.H."/>
            <person name="Bouget F.Y."/>
            <person name="Brillet L."/>
            <person name="Cabello-Hurtado F."/>
            <person name="Capella-Gutierrez S."/>
            <person name="Charrier B."/>
            <person name="Cladiere L."/>
            <person name="Cock J.M."/>
            <person name="Coelho S.M."/>
            <person name="Colleoni C."/>
            <person name="Czjzek M."/>
            <person name="Da Silva C."/>
            <person name="Delage L."/>
            <person name="Denoeud F."/>
            <person name="Deschamps P."/>
            <person name="Dittami S.M."/>
            <person name="Gabaldon T."/>
            <person name="Gachon C.M."/>
            <person name="Groisillier A."/>
            <person name="Herve C."/>
            <person name="Jabbari K."/>
            <person name="Katinka M."/>
            <person name="Kloareg B."/>
            <person name="Kowalczyk N."/>
            <person name="Labadie K."/>
            <person name="Leblanc C."/>
            <person name="Lopez P.J."/>
            <person name="McLachlan D.H."/>
            <person name="Meslet-Cladiere L."/>
            <person name="Moustafa A."/>
            <person name="Nehr Z."/>
            <person name="Nyvall Collen P."/>
            <person name="Panaud O."/>
            <person name="Partensky F."/>
            <person name="Poulain J."/>
            <person name="Rensing S.A."/>
            <person name="Rousvoal S."/>
            <person name="Samson G."/>
            <person name="Symeonidi A."/>
            <person name="Weissenbach J."/>
            <person name="Zambounis A."/>
            <person name="Wincker P."/>
            <person name="Boyen C."/>
        </authorList>
    </citation>
    <scope>NUCLEOTIDE SEQUENCE [LARGE SCALE GENOMIC DNA]</scope>
    <source>
        <strain evidence="5">cv. Stackhouse</strain>
    </source>
</reference>
<dbReference type="GeneID" id="17323456"/>
<evidence type="ECO:0000256" key="2">
    <source>
        <dbReference type="SAM" id="MobiDB-lite"/>
    </source>
</evidence>
<protein>
    <recommendedName>
        <fullName evidence="3">PITH domain-containing protein</fullName>
    </recommendedName>
</protein>